<gene>
    <name evidence="3" type="ORF">THAOC_16954</name>
</gene>
<dbReference type="InterPro" id="IPR023797">
    <property type="entry name" value="RNA3'_phos_cyclase_dom"/>
</dbReference>
<proteinExistence type="predicted"/>
<dbReference type="GO" id="GO:0004521">
    <property type="term" value="F:RNA endonuclease activity"/>
    <property type="evidence" value="ECO:0007669"/>
    <property type="project" value="TreeGrafter"/>
</dbReference>
<dbReference type="AlphaFoldDB" id="K0SAV9"/>
<feature type="compositionally biased region" description="Basic and acidic residues" evidence="1">
    <location>
        <begin position="236"/>
        <end position="248"/>
    </location>
</feature>
<feature type="compositionally biased region" description="Basic and acidic residues" evidence="1">
    <location>
        <begin position="117"/>
        <end position="128"/>
    </location>
</feature>
<evidence type="ECO:0000313" key="3">
    <source>
        <dbReference type="EMBL" id="EJK62435.1"/>
    </source>
</evidence>
<dbReference type="OrthoDB" id="1911237at2759"/>
<dbReference type="GO" id="GO:0000479">
    <property type="term" value="P:endonucleolytic cleavage of tricistronic rRNA transcript (SSU-rRNA, 5.8S rRNA, LSU-rRNA)"/>
    <property type="evidence" value="ECO:0007669"/>
    <property type="project" value="TreeGrafter"/>
</dbReference>
<dbReference type="SUPFAM" id="SSF55205">
    <property type="entry name" value="EPT/RTPC-like"/>
    <property type="match status" value="1"/>
</dbReference>
<organism evidence="3 4">
    <name type="scientific">Thalassiosira oceanica</name>
    <name type="common">Marine diatom</name>
    <dbReference type="NCBI Taxonomy" id="159749"/>
    <lineage>
        <taxon>Eukaryota</taxon>
        <taxon>Sar</taxon>
        <taxon>Stramenopiles</taxon>
        <taxon>Ochrophyta</taxon>
        <taxon>Bacillariophyta</taxon>
        <taxon>Coscinodiscophyceae</taxon>
        <taxon>Thalassiosirophycidae</taxon>
        <taxon>Thalassiosirales</taxon>
        <taxon>Thalassiosiraceae</taxon>
        <taxon>Thalassiosira</taxon>
    </lineage>
</organism>
<reference evidence="3 4" key="1">
    <citation type="journal article" date="2012" name="Genome Biol.">
        <title>Genome and low-iron response of an oceanic diatom adapted to chronic iron limitation.</title>
        <authorList>
            <person name="Lommer M."/>
            <person name="Specht M."/>
            <person name="Roy A.S."/>
            <person name="Kraemer L."/>
            <person name="Andreson R."/>
            <person name="Gutowska M.A."/>
            <person name="Wolf J."/>
            <person name="Bergner S.V."/>
            <person name="Schilhabel M.B."/>
            <person name="Klostermeier U.C."/>
            <person name="Beiko R.G."/>
            <person name="Rosenstiel P."/>
            <person name="Hippler M."/>
            <person name="Laroche J."/>
        </authorList>
    </citation>
    <scope>NUCLEOTIDE SEQUENCE [LARGE SCALE GENOMIC DNA]</scope>
    <source>
        <strain evidence="3 4">CCMP1005</strain>
    </source>
</reference>
<dbReference type="Gene3D" id="3.65.10.20">
    <property type="entry name" value="RNA 3'-terminal phosphate cyclase domain"/>
    <property type="match status" value="1"/>
</dbReference>
<dbReference type="PANTHER" id="PTHR11096:SF1">
    <property type="entry name" value="RNA 3'-TERMINAL PHOSPHATE CYCLASE-LIKE PROTEIN"/>
    <property type="match status" value="1"/>
</dbReference>
<dbReference type="InterPro" id="IPR037136">
    <property type="entry name" value="RNA3'_phos_cyclase_dom_sf"/>
</dbReference>
<dbReference type="Pfam" id="PF01137">
    <property type="entry name" value="RTC"/>
    <property type="match status" value="1"/>
</dbReference>
<feature type="region of interest" description="Disordered" evidence="1">
    <location>
        <begin position="105"/>
        <end position="296"/>
    </location>
</feature>
<dbReference type="GO" id="GO:0005730">
    <property type="term" value="C:nucleolus"/>
    <property type="evidence" value="ECO:0007669"/>
    <property type="project" value="TreeGrafter"/>
</dbReference>
<dbReference type="EMBL" id="AGNL01018885">
    <property type="protein sequence ID" value="EJK62435.1"/>
    <property type="molecule type" value="Genomic_DNA"/>
</dbReference>
<sequence length="355" mass="37855">MTASPKDTAAGAKRSRTLRYDDGATQFRLRLAASVLSSRPLLIRNIRFDDIDAPGLREHEASFLRLLDRMTNGTRIEINATGTQLRFKPGVLLGGTVEHDCPAGEGARGPGLPPVELRARDAPRGDRLGRRRCPPVDQGHEEGGRAARRGDRRIPLSHREGAQADGDGGVRQGQEGEGQCRELPHPPLERRAGGALGQGGDAQTPAGRLGAHRRPLKRRKEARQGRGRRGGVRGESGPERHADGDHDGGGLPHGRVQHEARGGIVGRRGRGEGQDGAARGAGPEGGHSAPARDTRRGVHRHALPGVCADAHVPHPGGRKQDTARTAERVLDRRAEAVQGGIRDGVQAQGRARGCR</sequence>
<accession>K0SAV9</accession>
<evidence type="ECO:0000256" key="1">
    <source>
        <dbReference type="SAM" id="MobiDB-lite"/>
    </source>
</evidence>
<dbReference type="PANTHER" id="PTHR11096">
    <property type="entry name" value="RNA 3' TERMINAL PHOSPHATE CYCLASE"/>
    <property type="match status" value="1"/>
</dbReference>
<evidence type="ECO:0000259" key="2">
    <source>
        <dbReference type="Pfam" id="PF01137"/>
    </source>
</evidence>
<comment type="caution">
    <text evidence="3">The sequence shown here is derived from an EMBL/GenBank/DDBJ whole genome shotgun (WGS) entry which is preliminary data.</text>
</comment>
<feature type="domain" description="RNA 3'-terminal phosphate cyclase" evidence="2">
    <location>
        <begin position="22"/>
        <end position="102"/>
    </location>
</feature>
<feature type="compositionally biased region" description="Basic residues" evidence="1">
    <location>
        <begin position="210"/>
        <end position="231"/>
    </location>
</feature>
<keyword evidence="4" id="KW-1185">Reference proteome</keyword>
<dbReference type="InterPro" id="IPR000228">
    <property type="entry name" value="RNA3'_term_phos_cyc"/>
</dbReference>
<feature type="compositionally biased region" description="Basic and acidic residues" evidence="1">
    <location>
        <begin position="178"/>
        <end position="192"/>
    </location>
</feature>
<dbReference type="eggNOG" id="KOG3980">
    <property type="taxonomic scope" value="Eukaryota"/>
</dbReference>
<dbReference type="InterPro" id="IPR013792">
    <property type="entry name" value="RNA3'P_cycl/enolpyr_Trfase_a/b"/>
</dbReference>
<protein>
    <recommendedName>
        <fullName evidence="2">RNA 3'-terminal phosphate cyclase domain-containing protein</fullName>
    </recommendedName>
</protein>
<dbReference type="Proteomes" id="UP000266841">
    <property type="component" value="Unassembled WGS sequence"/>
</dbReference>
<feature type="compositionally biased region" description="Basic and acidic residues" evidence="1">
    <location>
        <begin position="138"/>
        <end position="162"/>
    </location>
</feature>
<evidence type="ECO:0000313" key="4">
    <source>
        <dbReference type="Proteomes" id="UP000266841"/>
    </source>
</evidence>
<name>K0SAV9_THAOC</name>